<dbReference type="InterPro" id="IPR051260">
    <property type="entry name" value="Diverse_substr_monoxygenases"/>
</dbReference>
<evidence type="ECO:0000256" key="2">
    <source>
        <dbReference type="ARBA" id="ARBA00022643"/>
    </source>
</evidence>
<dbReference type="GO" id="GO:0004497">
    <property type="term" value="F:monooxygenase activity"/>
    <property type="evidence" value="ECO:0007669"/>
    <property type="project" value="UniProtKB-KW"/>
</dbReference>
<gene>
    <name evidence="8" type="ORF">B5P45_12195</name>
</gene>
<comment type="similarity">
    <text evidence="5">Belongs to the NtaA/SnaA/DszA monooxygenase family.</text>
</comment>
<feature type="binding site" evidence="6">
    <location>
        <position position="213"/>
    </location>
    <ligand>
        <name>FMN</name>
        <dbReference type="ChEBI" id="CHEBI:58210"/>
    </ligand>
</feature>
<keyword evidence="2 6" id="KW-0288">FMN</keyword>
<keyword evidence="1 6" id="KW-0285">Flavoprotein</keyword>
<feature type="binding site" evidence="6">
    <location>
        <position position="53"/>
    </location>
    <ligand>
        <name>FMN</name>
        <dbReference type="ChEBI" id="CHEBI:58210"/>
    </ligand>
</feature>
<keyword evidence="3" id="KW-0560">Oxidoreductase</keyword>
<evidence type="ECO:0000256" key="3">
    <source>
        <dbReference type="ARBA" id="ARBA00023002"/>
    </source>
</evidence>
<keyword evidence="9" id="KW-1185">Reference proteome</keyword>
<evidence type="ECO:0000313" key="9">
    <source>
        <dbReference type="Proteomes" id="UP000232163"/>
    </source>
</evidence>
<evidence type="ECO:0000259" key="7">
    <source>
        <dbReference type="Pfam" id="PF00296"/>
    </source>
</evidence>
<dbReference type="KEGG" id="pht:BLM14_26035"/>
<feature type="domain" description="Luciferase-like" evidence="7">
    <location>
        <begin position="19"/>
        <end position="281"/>
    </location>
</feature>
<dbReference type="Pfam" id="PF00296">
    <property type="entry name" value="Bac_luciferase"/>
    <property type="match status" value="1"/>
</dbReference>
<dbReference type="PANTHER" id="PTHR30011:SF16">
    <property type="entry name" value="C2H2 FINGER DOMAIN TRANSCRIPTION FACTOR (EUROFUNG)-RELATED"/>
    <property type="match status" value="1"/>
</dbReference>
<dbReference type="InterPro" id="IPR016215">
    <property type="entry name" value="NTA_MOA"/>
</dbReference>
<name>A0A2N9VYP8_9HYPH</name>
<evidence type="ECO:0000256" key="1">
    <source>
        <dbReference type="ARBA" id="ARBA00022630"/>
    </source>
</evidence>
<accession>A0A2N9VYP8</accession>
<organism evidence="8 9">
    <name type="scientific">Phyllobacterium zundukense</name>
    <dbReference type="NCBI Taxonomy" id="1867719"/>
    <lineage>
        <taxon>Bacteria</taxon>
        <taxon>Pseudomonadati</taxon>
        <taxon>Pseudomonadota</taxon>
        <taxon>Alphaproteobacteria</taxon>
        <taxon>Hyphomicrobiales</taxon>
        <taxon>Phyllobacteriaceae</taxon>
        <taxon>Phyllobacterium</taxon>
    </lineage>
</organism>
<dbReference type="EMBL" id="MZMT01000028">
    <property type="protein sequence ID" value="PIO44616.1"/>
    <property type="molecule type" value="Genomic_DNA"/>
</dbReference>
<dbReference type="OrthoDB" id="9779442at2"/>
<feature type="binding site" evidence="6">
    <location>
        <position position="142"/>
    </location>
    <ligand>
        <name>FMN</name>
        <dbReference type="ChEBI" id="CHEBI:58210"/>
    </ligand>
</feature>
<protein>
    <submittedName>
        <fullName evidence="8">Monooxygenase</fullName>
    </submittedName>
</protein>
<dbReference type="Proteomes" id="UP000232163">
    <property type="component" value="Unassembled WGS sequence"/>
</dbReference>
<proteinExistence type="inferred from homology"/>
<dbReference type="RefSeq" id="WP_100003082.1">
    <property type="nucleotide sequence ID" value="NZ_CP017943.1"/>
</dbReference>
<comment type="caution">
    <text evidence="8">The sequence shown here is derived from an EMBL/GenBank/DDBJ whole genome shotgun (WGS) entry which is preliminary data.</text>
</comment>
<dbReference type="PIRSF" id="PIRSF000337">
    <property type="entry name" value="NTA_MOA"/>
    <property type="match status" value="1"/>
</dbReference>
<dbReference type="InterPro" id="IPR036661">
    <property type="entry name" value="Luciferase-like_sf"/>
</dbReference>
<dbReference type="Gene3D" id="3.20.20.30">
    <property type="entry name" value="Luciferase-like domain"/>
    <property type="match status" value="1"/>
</dbReference>
<dbReference type="NCBIfam" id="TIGR03860">
    <property type="entry name" value="FMN_nitrolo"/>
    <property type="match status" value="1"/>
</dbReference>
<evidence type="ECO:0000256" key="4">
    <source>
        <dbReference type="ARBA" id="ARBA00023033"/>
    </source>
</evidence>
<reference evidence="9" key="1">
    <citation type="journal article" date="2017" name="Int J Environ Stud">
        <title>Does the Miocene-Pliocene relict legume Oxytropis triphylla form nitrogen-fixing nodules with a combination of bacterial strains?</title>
        <authorList>
            <person name="Safronova V."/>
            <person name="Belimov A."/>
            <person name="Sazanova A."/>
            <person name="Kuznetsova I."/>
            <person name="Popova J."/>
            <person name="Andronov E."/>
            <person name="Verkhozina A."/>
            <person name="Tikhonovich I."/>
        </authorList>
    </citation>
    <scope>NUCLEOTIDE SEQUENCE [LARGE SCALE GENOMIC DNA]</scope>
    <source>
        <strain evidence="9">Tri-38</strain>
    </source>
</reference>
<keyword evidence="4 8" id="KW-0503">Monooxygenase</keyword>
<evidence type="ECO:0000256" key="5">
    <source>
        <dbReference type="ARBA" id="ARBA00033748"/>
    </source>
</evidence>
<dbReference type="AlphaFoldDB" id="A0A2N9VYP8"/>
<dbReference type="SUPFAM" id="SSF51679">
    <property type="entry name" value="Bacterial luciferase-like"/>
    <property type="match status" value="1"/>
</dbReference>
<sequence length="441" mass="47701">MTVPSPRRLKTLVGAGNFVFASNDPDQTTGPRRAVELARKAEAEKITGLFTADLLQADPAGLAGTTGTQEPIVALAALSQVTSHIGLVATVSTTYHHPYNLARLIGTLDHASGGRAAWNAVTSSVGEENFGGDALPDPAKRYARAAEFIEVINALFDANDPQAARRGPGGAISIDQTKLHRIDYRGEHFQVQGPLNVPPPPQSRPVQFQAGQSAEGVTLGARYAEVVYTSQPTLDAAISFVSELRRQARSFGRGANLPLVMNSFHAVIGETEADVARRVREKHEKIDYEQGRLKLADMLGGDIDLSDLPLDKCLPGGLLPEVDSVNRRRGRVEIFRRFAKSGLSLRELIIQAQETGHWSVAGTPVQLADALEERFRADALDVISLHGLGNPDQEDLLLNGLLPELRKRSLIDEEYFEGGFRANLGLPSLVGIGRERHSRVG</sequence>
<evidence type="ECO:0000313" key="8">
    <source>
        <dbReference type="EMBL" id="PIO44616.1"/>
    </source>
</evidence>
<dbReference type="GO" id="GO:0016705">
    <property type="term" value="F:oxidoreductase activity, acting on paired donors, with incorporation or reduction of molecular oxygen"/>
    <property type="evidence" value="ECO:0007669"/>
    <property type="project" value="InterPro"/>
</dbReference>
<feature type="binding site" evidence="6">
    <location>
        <position position="90"/>
    </location>
    <ligand>
        <name>FMN</name>
        <dbReference type="ChEBI" id="CHEBI:58210"/>
    </ligand>
</feature>
<dbReference type="PANTHER" id="PTHR30011">
    <property type="entry name" value="ALKANESULFONATE MONOOXYGENASE-RELATED"/>
    <property type="match status" value="1"/>
</dbReference>
<dbReference type="InterPro" id="IPR011251">
    <property type="entry name" value="Luciferase-like_dom"/>
</dbReference>
<evidence type="ECO:0000256" key="6">
    <source>
        <dbReference type="PIRSR" id="PIRSR000337-1"/>
    </source>
</evidence>